<organism evidence="1 2">
    <name type="scientific">Paenibacillus polymyxa</name>
    <name type="common">Bacillus polymyxa</name>
    <dbReference type="NCBI Taxonomy" id="1406"/>
    <lineage>
        <taxon>Bacteria</taxon>
        <taxon>Bacillati</taxon>
        <taxon>Bacillota</taxon>
        <taxon>Bacilli</taxon>
        <taxon>Bacillales</taxon>
        <taxon>Paenibacillaceae</taxon>
        <taxon>Paenibacillus</taxon>
    </lineage>
</organism>
<dbReference type="RefSeq" id="WP_019687535.1">
    <property type="nucleotide sequence ID" value="NZ_CP036496.1"/>
</dbReference>
<dbReference type="GeneID" id="93346377"/>
<reference evidence="1 2" key="1">
    <citation type="submission" date="2018-06" db="EMBL/GenBank/DDBJ databases">
        <authorList>
            <consortium name="Pathogen Informatics"/>
            <person name="Doyle S."/>
        </authorList>
    </citation>
    <scope>NUCLEOTIDE SEQUENCE [LARGE SCALE GENOMIC DNA]</scope>
    <source>
        <strain evidence="1 2">NCTC10343</strain>
    </source>
</reference>
<protein>
    <submittedName>
        <fullName evidence="1">Uncharacterized protein</fullName>
    </submittedName>
</protein>
<proteinExistence type="predicted"/>
<dbReference type="EMBL" id="UGSC01000001">
    <property type="protein sequence ID" value="SUA70135.1"/>
    <property type="molecule type" value="Genomic_DNA"/>
</dbReference>
<evidence type="ECO:0000313" key="1">
    <source>
        <dbReference type="EMBL" id="SUA70135.1"/>
    </source>
</evidence>
<dbReference type="Proteomes" id="UP000254400">
    <property type="component" value="Unassembled WGS sequence"/>
</dbReference>
<accession>A0A378XYX6</accession>
<name>A0A378XYX6_PAEPO</name>
<gene>
    <name evidence="1" type="ORF">NCTC10343_03005</name>
</gene>
<sequence>MSFDMENFMNETQLRNNFIDEFKMCAYKDKDGFPNVYMDRVWSTIDKLDEKLKDRVLFWFVTEHLTLINKYKVTSKMRKGDATMKIEREEVVYTYETEEEGFNHQKLMESQGWLYIKNNLC</sequence>
<dbReference type="AlphaFoldDB" id="A0A378XYX6"/>
<evidence type="ECO:0000313" key="2">
    <source>
        <dbReference type="Proteomes" id="UP000254400"/>
    </source>
</evidence>